<organism evidence="2 3">
    <name type="scientific">Fragilariopsis cylindrus CCMP1102</name>
    <dbReference type="NCBI Taxonomy" id="635003"/>
    <lineage>
        <taxon>Eukaryota</taxon>
        <taxon>Sar</taxon>
        <taxon>Stramenopiles</taxon>
        <taxon>Ochrophyta</taxon>
        <taxon>Bacillariophyta</taxon>
        <taxon>Bacillariophyceae</taxon>
        <taxon>Bacillariophycidae</taxon>
        <taxon>Bacillariales</taxon>
        <taxon>Bacillariaceae</taxon>
        <taxon>Fragilariopsis</taxon>
    </lineage>
</organism>
<dbReference type="AlphaFoldDB" id="A0A1E7F085"/>
<evidence type="ECO:0000313" key="2">
    <source>
        <dbReference type="EMBL" id="OEU11612.1"/>
    </source>
</evidence>
<dbReference type="KEGG" id="fcy:FRACYDRAFT_191882"/>
<keyword evidence="3" id="KW-1185">Reference proteome</keyword>
<protein>
    <recommendedName>
        <fullName evidence="1">Helicase-associated domain-containing protein</fullName>
    </recommendedName>
</protein>
<feature type="domain" description="Helicase-associated" evidence="1">
    <location>
        <begin position="27"/>
        <end position="88"/>
    </location>
</feature>
<dbReference type="Proteomes" id="UP000095751">
    <property type="component" value="Unassembled WGS sequence"/>
</dbReference>
<proteinExistence type="predicted"/>
<gene>
    <name evidence="2" type="ORF">FRACYDRAFT_191882</name>
</gene>
<dbReference type="Pfam" id="PF03457">
    <property type="entry name" value="HA"/>
    <property type="match status" value="2"/>
</dbReference>
<evidence type="ECO:0000313" key="3">
    <source>
        <dbReference type="Proteomes" id="UP000095751"/>
    </source>
</evidence>
<dbReference type="Gene3D" id="6.10.140.530">
    <property type="match status" value="2"/>
</dbReference>
<name>A0A1E7F085_9STRA</name>
<dbReference type="OrthoDB" id="46808at2759"/>
<dbReference type="InterPro" id="IPR005114">
    <property type="entry name" value="Helicase_assoc"/>
</dbReference>
<dbReference type="EMBL" id="KV784366">
    <property type="protein sequence ID" value="OEU11612.1"/>
    <property type="molecule type" value="Genomic_DNA"/>
</dbReference>
<accession>A0A1E7F085</accession>
<sequence length="164" mass="20122">MTTDKIQLLNSIDFDWGSRTTRRSPNTPWNEMYQQLADYYRKNKSTKLSKKNGGYDMKLFQWMNGQRERYRINTLTKEQIQLFNDIHFDFDYSLNNTWMKNYHLLVQYQEEHDGSTRVPKTTYPELGNWVGNQRRRKMRLKKERIDLLYRIDFEWGPKYDVLDL</sequence>
<feature type="domain" description="Helicase-associated" evidence="1">
    <location>
        <begin position="96"/>
        <end position="153"/>
    </location>
</feature>
<dbReference type="PANTHER" id="PTHR33418:SF1">
    <property type="entry name" value="HELICASE-ASSOCIATED DOMAIN-CONTAINING PROTEIN"/>
    <property type="match status" value="1"/>
</dbReference>
<reference evidence="2 3" key="1">
    <citation type="submission" date="2016-09" db="EMBL/GenBank/DDBJ databases">
        <title>Extensive genetic diversity and differential bi-allelic expression allows diatom success in the polar Southern Ocean.</title>
        <authorList>
            <consortium name="DOE Joint Genome Institute"/>
            <person name="Mock T."/>
            <person name="Otillar R.P."/>
            <person name="Strauss J."/>
            <person name="Dupont C."/>
            <person name="Frickenhaus S."/>
            <person name="Maumus F."/>
            <person name="Mcmullan M."/>
            <person name="Sanges R."/>
            <person name="Schmutz J."/>
            <person name="Toseland A."/>
            <person name="Valas R."/>
            <person name="Veluchamy A."/>
            <person name="Ward B.J."/>
            <person name="Allen A."/>
            <person name="Barry K."/>
            <person name="Falciatore A."/>
            <person name="Ferrante M."/>
            <person name="Fortunato A.E."/>
            <person name="Gloeckner G."/>
            <person name="Gruber A."/>
            <person name="Hipkin R."/>
            <person name="Janech M."/>
            <person name="Kroth P."/>
            <person name="Leese F."/>
            <person name="Lindquist E."/>
            <person name="Lyon B.R."/>
            <person name="Martin J."/>
            <person name="Mayer C."/>
            <person name="Parker M."/>
            <person name="Quesneville H."/>
            <person name="Raymond J."/>
            <person name="Uhlig C."/>
            <person name="Valentin K.U."/>
            <person name="Worden A.Z."/>
            <person name="Armbrust E.V."/>
            <person name="Bowler C."/>
            <person name="Green B."/>
            <person name="Moulton V."/>
            <person name="Van Oosterhout C."/>
            <person name="Grigoriev I."/>
        </authorList>
    </citation>
    <scope>NUCLEOTIDE SEQUENCE [LARGE SCALE GENOMIC DNA]</scope>
    <source>
        <strain evidence="2 3">CCMP1102</strain>
    </source>
</reference>
<dbReference type="PANTHER" id="PTHR33418">
    <property type="entry name" value="HELICASE-ASSOCIATED"/>
    <property type="match status" value="1"/>
</dbReference>
<dbReference type="InParanoid" id="A0A1E7F085"/>
<evidence type="ECO:0000259" key="1">
    <source>
        <dbReference type="Pfam" id="PF03457"/>
    </source>
</evidence>